<dbReference type="InterPro" id="IPR036526">
    <property type="entry name" value="C-N_Hydrolase_sf"/>
</dbReference>
<dbReference type="InterPro" id="IPR003010">
    <property type="entry name" value="C-N_Hydrolase"/>
</dbReference>
<dbReference type="RefSeq" id="WP_242858413.1">
    <property type="nucleotide sequence ID" value="NZ_CYZV01000001.1"/>
</dbReference>
<dbReference type="GO" id="GO:0016746">
    <property type="term" value="F:acyltransferase activity"/>
    <property type="evidence" value="ECO:0007669"/>
    <property type="project" value="UniProtKB-KW"/>
</dbReference>
<dbReference type="SUPFAM" id="SSF56317">
    <property type="entry name" value="Carbon-nitrogen hydrolase"/>
    <property type="match status" value="1"/>
</dbReference>
<reference evidence="2 3" key="1">
    <citation type="submission" date="2015-09" db="EMBL/GenBank/DDBJ databases">
        <authorList>
            <consortium name="Pathogen Informatics"/>
        </authorList>
    </citation>
    <scope>NUCLEOTIDE SEQUENCE [LARGE SCALE GENOMIC DNA]</scope>
    <source>
        <strain evidence="2 3">2789STDY5834855</strain>
    </source>
</reference>
<dbReference type="PANTHER" id="PTHR47799:SF1">
    <property type="entry name" value="OMEGA-AMIDASE YAFV"/>
    <property type="match status" value="1"/>
</dbReference>
<dbReference type="AlphaFoldDB" id="A0A173XS46"/>
<dbReference type="Pfam" id="PF00795">
    <property type="entry name" value="CN_hydrolase"/>
    <property type="match status" value="1"/>
</dbReference>
<sequence>MKGKSNMKVALCQINIEFENKEYNKKKIMAKVKEAKNNEANLCLFPEMTLTGFGINVELIGEKENKTIDFFRKICIDNNINVGFGWVKKINSSGENHFTIINYKGEIISDYIKIHPFSFSNEDKHYLSGEEIVKCTIDNTKLASFICYDLRFPEIFQCVSNDVDIIIVSANWPQNRSEHWKTLLKARAIENQVYILGVNCVGKIDGLYYSGDSCIIDPNGQVIESIENVEGIIYGIIDLKEIIALRKSFPVKSDRKNQLYNQFMILNILKS</sequence>
<accession>A0A173XS46</accession>
<keyword evidence="2" id="KW-0378">Hydrolase</keyword>
<keyword evidence="2" id="KW-0808">Transferase</keyword>
<evidence type="ECO:0000313" key="3">
    <source>
        <dbReference type="Proteomes" id="UP000095558"/>
    </source>
</evidence>
<dbReference type="PROSITE" id="PS50263">
    <property type="entry name" value="CN_HYDROLASE"/>
    <property type="match status" value="1"/>
</dbReference>
<organism evidence="2 3">
    <name type="scientific">Clostridium disporicum</name>
    <dbReference type="NCBI Taxonomy" id="84024"/>
    <lineage>
        <taxon>Bacteria</taxon>
        <taxon>Bacillati</taxon>
        <taxon>Bacillota</taxon>
        <taxon>Clostridia</taxon>
        <taxon>Eubacteriales</taxon>
        <taxon>Clostridiaceae</taxon>
        <taxon>Clostridium</taxon>
    </lineage>
</organism>
<dbReference type="EC" id="3.5.1.100" evidence="2"/>
<feature type="domain" description="CN hydrolase" evidence="1">
    <location>
        <begin position="7"/>
        <end position="239"/>
    </location>
</feature>
<evidence type="ECO:0000313" key="2">
    <source>
        <dbReference type="EMBL" id="CUN54721.1"/>
    </source>
</evidence>
<dbReference type="EMBL" id="CYZV01000001">
    <property type="protein sequence ID" value="CUN54721.1"/>
    <property type="molecule type" value="Genomic_DNA"/>
</dbReference>
<dbReference type="PANTHER" id="PTHR47799">
    <property type="entry name" value="OMEGA-AMIDASE YAFV"/>
    <property type="match status" value="1"/>
</dbReference>
<keyword evidence="2" id="KW-0012">Acyltransferase</keyword>
<dbReference type="Gene3D" id="3.60.110.10">
    <property type="entry name" value="Carbon-nitrogen hydrolase"/>
    <property type="match status" value="1"/>
</dbReference>
<dbReference type="GO" id="GO:0106008">
    <property type="term" value="F:2-oxoglutaramate amidase activity"/>
    <property type="evidence" value="ECO:0007669"/>
    <property type="project" value="TreeGrafter"/>
</dbReference>
<gene>
    <name evidence="2" type="primary">ramA</name>
    <name evidence="2" type="ORF">ERS852470_00186</name>
</gene>
<dbReference type="GO" id="GO:0050152">
    <property type="term" value="F:omega-amidase activity"/>
    <property type="evidence" value="ECO:0007669"/>
    <property type="project" value="TreeGrafter"/>
</dbReference>
<dbReference type="InterPro" id="IPR052737">
    <property type="entry name" value="Omega-amidase_YafV"/>
</dbReference>
<dbReference type="Proteomes" id="UP000095558">
    <property type="component" value="Unassembled WGS sequence"/>
</dbReference>
<evidence type="ECO:0000259" key="1">
    <source>
        <dbReference type="PROSITE" id="PS50263"/>
    </source>
</evidence>
<name>A0A173XS46_9CLOT</name>
<keyword evidence="2" id="KW-0449">Lipoprotein</keyword>
<proteinExistence type="predicted"/>
<protein>
    <submittedName>
        <fullName evidence="2">Nitrilase/cyanide hydratase and apolipoprotein N-acyltransferase</fullName>
        <ecNumber evidence="2">3.5.1.100</ecNumber>
    </submittedName>
</protein>